<dbReference type="EMBL" id="JTDF01002421">
    <property type="protein sequence ID" value="KAF8568795.1"/>
    <property type="molecule type" value="Genomic_DNA"/>
</dbReference>
<sequence length="119" mass="13779">MIGRKIHTRFDNVRPSPLTSVNEEVHGASYAQCIRRFGIGNSVLARDFRRQHKWTPGVISKRNGKVIYEVSVGEDTWKRHTNQLRRNIVLFPIKLNSVVLHSDILLETFELEQKADMPL</sequence>
<keyword evidence="2" id="KW-1185">Reference proteome</keyword>
<reference evidence="1 2" key="1">
    <citation type="submission" date="2019-07" db="EMBL/GenBank/DDBJ databases">
        <title>Annotation for the trematode Paragonimus westermani.</title>
        <authorList>
            <person name="Choi Y.-J."/>
        </authorList>
    </citation>
    <scope>NUCLEOTIDE SEQUENCE [LARGE SCALE GENOMIC DNA]</scope>
    <source>
        <strain evidence="1">180907_Pwestermani</strain>
    </source>
</reference>
<evidence type="ECO:0000313" key="1">
    <source>
        <dbReference type="EMBL" id="KAF8568795.1"/>
    </source>
</evidence>
<dbReference type="OrthoDB" id="6061343at2759"/>
<proteinExistence type="predicted"/>
<dbReference type="AlphaFoldDB" id="A0A8T0DLJ8"/>
<gene>
    <name evidence="1" type="ORF">P879_07405</name>
</gene>
<dbReference type="Proteomes" id="UP000699462">
    <property type="component" value="Unassembled WGS sequence"/>
</dbReference>
<accession>A0A8T0DLJ8</accession>
<comment type="caution">
    <text evidence="1">The sequence shown here is derived from an EMBL/GenBank/DDBJ whole genome shotgun (WGS) entry which is preliminary data.</text>
</comment>
<evidence type="ECO:0000313" key="2">
    <source>
        <dbReference type="Proteomes" id="UP000699462"/>
    </source>
</evidence>
<name>A0A8T0DLJ8_9TREM</name>
<organism evidence="1 2">
    <name type="scientific">Paragonimus westermani</name>
    <dbReference type="NCBI Taxonomy" id="34504"/>
    <lineage>
        <taxon>Eukaryota</taxon>
        <taxon>Metazoa</taxon>
        <taxon>Spiralia</taxon>
        <taxon>Lophotrochozoa</taxon>
        <taxon>Platyhelminthes</taxon>
        <taxon>Trematoda</taxon>
        <taxon>Digenea</taxon>
        <taxon>Plagiorchiida</taxon>
        <taxon>Troglotremata</taxon>
        <taxon>Troglotrematidae</taxon>
        <taxon>Paragonimus</taxon>
    </lineage>
</organism>
<protein>
    <submittedName>
        <fullName evidence="1">Uncharacterized protein</fullName>
    </submittedName>
</protein>